<dbReference type="EMBL" id="SJPI01000001">
    <property type="protein sequence ID" value="TWT54885.1"/>
    <property type="molecule type" value="Genomic_DNA"/>
</dbReference>
<name>A0A5C5WYA7_9BACT</name>
<accession>A0A5C5WYA7</accession>
<gene>
    <name evidence="2" type="ORF">Pla22_25390</name>
</gene>
<evidence type="ECO:0000313" key="3">
    <source>
        <dbReference type="Proteomes" id="UP000316598"/>
    </source>
</evidence>
<comment type="caution">
    <text evidence="2">The sequence shown here is derived from an EMBL/GenBank/DDBJ whole genome shotgun (WGS) entry which is preliminary data.</text>
</comment>
<dbReference type="AlphaFoldDB" id="A0A5C5WYA7"/>
<proteinExistence type="predicted"/>
<reference evidence="2 3" key="1">
    <citation type="submission" date="2019-02" db="EMBL/GenBank/DDBJ databases">
        <title>Deep-cultivation of Planctomycetes and their phenomic and genomic characterization uncovers novel biology.</title>
        <authorList>
            <person name="Wiegand S."/>
            <person name="Jogler M."/>
            <person name="Boedeker C."/>
            <person name="Pinto D."/>
            <person name="Vollmers J."/>
            <person name="Rivas-Marin E."/>
            <person name="Kohn T."/>
            <person name="Peeters S.H."/>
            <person name="Heuer A."/>
            <person name="Rast P."/>
            <person name="Oberbeckmann S."/>
            <person name="Bunk B."/>
            <person name="Jeske O."/>
            <person name="Meyerdierks A."/>
            <person name="Storesund J.E."/>
            <person name="Kallscheuer N."/>
            <person name="Luecker S."/>
            <person name="Lage O.M."/>
            <person name="Pohl T."/>
            <person name="Merkel B.J."/>
            <person name="Hornburger P."/>
            <person name="Mueller R.-W."/>
            <person name="Bruemmer F."/>
            <person name="Labrenz M."/>
            <person name="Spormann A.M."/>
            <person name="Op Den Camp H."/>
            <person name="Overmann J."/>
            <person name="Amann R."/>
            <person name="Jetten M.S.M."/>
            <person name="Mascher T."/>
            <person name="Medema M.H."/>
            <person name="Devos D.P."/>
            <person name="Kaster A.-K."/>
            <person name="Ovreas L."/>
            <person name="Rohde M."/>
            <person name="Galperin M.Y."/>
            <person name="Jogler C."/>
        </authorList>
    </citation>
    <scope>NUCLEOTIDE SEQUENCE [LARGE SCALE GENOMIC DNA]</scope>
    <source>
        <strain evidence="2 3">Pla22</strain>
    </source>
</reference>
<organism evidence="2 3">
    <name type="scientific">Rubripirellula amarantea</name>
    <dbReference type="NCBI Taxonomy" id="2527999"/>
    <lineage>
        <taxon>Bacteria</taxon>
        <taxon>Pseudomonadati</taxon>
        <taxon>Planctomycetota</taxon>
        <taxon>Planctomycetia</taxon>
        <taxon>Pirellulales</taxon>
        <taxon>Pirellulaceae</taxon>
        <taxon>Rubripirellula</taxon>
    </lineage>
</organism>
<sequence length="62" mass="6749">MNTSSQFAFIQTNHGVTFPLVGPDRVKQSDLHERLSEPVTQTFSSAATSVNQSQTSAPILED</sequence>
<feature type="region of interest" description="Disordered" evidence="1">
    <location>
        <begin position="42"/>
        <end position="62"/>
    </location>
</feature>
<protein>
    <submittedName>
        <fullName evidence="2">Uncharacterized protein</fullName>
    </submittedName>
</protein>
<dbReference type="Proteomes" id="UP000316598">
    <property type="component" value="Unassembled WGS sequence"/>
</dbReference>
<evidence type="ECO:0000256" key="1">
    <source>
        <dbReference type="SAM" id="MobiDB-lite"/>
    </source>
</evidence>
<keyword evidence="3" id="KW-1185">Reference proteome</keyword>
<evidence type="ECO:0000313" key="2">
    <source>
        <dbReference type="EMBL" id="TWT54885.1"/>
    </source>
</evidence>